<organism evidence="1 2">
    <name type="scientific">Pedobacter steynii</name>
    <dbReference type="NCBI Taxonomy" id="430522"/>
    <lineage>
        <taxon>Bacteria</taxon>
        <taxon>Pseudomonadati</taxon>
        <taxon>Bacteroidota</taxon>
        <taxon>Sphingobacteriia</taxon>
        <taxon>Sphingobacteriales</taxon>
        <taxon>Sphingobacteriaceae</taxon>
        <taxon>Pedobacter</taxon>
    </lineage>
</organism>
<dbReference type="KEGG" id="psty:BFS30_12440"/>
<accession>A0A1D7QGW2</accession>
<name>A0A1D7QGW2_9SPHI</name>
<dbReference type="EMBL" id="CP017141">
    <property type="protein sequence ID" value="AOM77912.1"/>
    <property type="molecule type" value="Genomic_DNA"/>
</dbReference>
<reference evidence="1 2" key="1">
    <citation type="submission" date="2016-08" db="EMBL/GenBank/DDBJ databases">
        <authorList>
            <person name="Seilhamer J.J."/>
        </authorList>
    </citation>
    <scope>NUCLEOTIDE SEQUENCE [LARGE SCALE GENOMIC DNA]</scope>
    <source>
        <strain evidence="1 2">DX4</strain>
    </source>
</reference>
<dbReference type="RefSeq" id="WP_069379600.1">
    <property type="nucleotide sequence ID" value="NZ_CP017141.1"/>
</dbReference>
<dbReference type="AlphaFoldDB" id="A0A1D7QGW2"/>
<sequence>MENQLVVLERLIGNLSAGMVGRDQSLKGTFLQREFKRIKSELEKLPYQNLEDTIASCEFHLEAACKLADIVIRLKVSLKMKKDLTDDEFYRLMKCDTFLKEFNTLINFCKELIQRKKDLNQEMGAL</sequence>
<proteinExistence type="predicted"/>
<keyword evidence="2" id="KW-1185">Reference proteome</keyword>
<gene>
    <name evidence="1" type="ORF">BFS30_12440</name>
</gene>
<dbReference type="OrthoDB" id="764027at2"/>
<protein>
    <submittedName>
        <fullName evidence="1">Uncharacterized protein</fullName>
    </submittedName>
</protein>
<evidence type="ECO:0000313" key="2">
    <source>
        <dbReference type="Proteomes" id="UP000094313"/>
    </source>
</evidence>
<evidence type="ECO:0000313" key="1">
    <source>
        <dbReference type="EMBL" id="AOM77912.1"/>
    </source>
</evidence>
<dbReference type="Proteomes" id="UP000094313">
    <property type="component" value="Chromosome"/>
</dbReference>